<organism evidence="2 3">
    <name type="scientific">Actinoplanes sandaracinus</name>
    <dbReference type="NCBI Taxonomy" id="3045177"/>
    <lineage>
        <taxon>Bacteria</taxon>
        <taxon>Bacillati</taxon>
        <taxon>Actinomycetota</taxon>
        <taxon>Actinomycetes</taxon>
        <taxon>Micromonosporales</taxon>
        <taxon>Micromonosporaceae</taxon>
        <taxon>Actinoplanes</taxon>
    </lineage>
</organism>
<reference evidence="2 3" key="1">
    <citation type="submission" date="2023-05" db="EMBL/GenBank/DDBJ databases">
        <title>Actinoplanes sp. NEAU-A12 genome sequencing.</title>
        <authorList>
            <person name="Wang Z.-S."/>
        </authorList>
    </citation>
    <scope>NUCLEOTIDE SEQUENCE [LARGE SCALE GENOMIC DNA]</scope>
    <source>
        <strain evidence="2 3">NEAU-A12</strain>
    </source>
</reference>
<comment type="caution">
    <text evidence="2">The sequence shown here is derived from an EMBL/GenBank/DDBJ whole genome shotgun (WGS) entry which is preliminary data.</text>
</comment>
<proteinExistence type="predicted"/>
<dbReference type="RefSeq" id="WP_282765213.1">
    <property type="nucleotide sequence ID" value="NZ_JASCTH010000029.1"/>
</dbReference>
<keyword evidence="3" id="KW-1185">Reference proteome</keyword>
<dbReference type="Proteomes" id="UP001241758">
    <property type="component" value="Unassembled WGS sequence"/>
</dbReference>
<dbReference type="EMBL" id="JASCTH010000029">
    <property type="protein sequence ID" value="MDI6103962.1"/>
    <property type="molecule type" value="Genomic_DNA"/>
</dbReference>
<evidence type="ECO:0000256" key="1">
    <source>
        <dbReference type="SAM" id="SignalP"/>
    </source>
</evidence>
<gene>
    <name evidence="2" type="ORF">QLQ12_35640</name>
</gene>
<keyword evidence="1" id="KW-0732">Signal</keyword>
<feature type="chain" id="PRO_5045250849" description="Secreted protein" evidence="1">
    <location>
        <begin position="25"/>
        <end position="134"/>
    </location>
</feature>
<evidence type="ECO:0000313" key="3">
    <source>
        <dbReference type="Proteomes" id="UP001241758"/>
    </source>
</evidence>
<accession>A0ABT6WW41</accession>
<name>A0ABT6WW41_9ACTN</name>
<feature type="signal peptide" evidence="1">
    <location>
        <begin position="1"/>
        <end position="24"/>
    </location>
</feature>
<sequence>MRGRALAGVTLAAMMTAGPFPAAAAPAGQSSCCENLKMLMIQWNAVVQGKATATDGDISAVAAEITPEFREAILRCDHSAWRDTGSGLVADIQNCRKSAEPFAARLMGETLDEKIGLIDCVRFPEAAGDIRCVW</sequence>
<evidence type="ECO:0000313" key="2">
    <source>
        <dbReference type="EMBL" id="MDI6103962.1"/>
    </source>
</evidence>
<protein>
    <recommendedName>
        <fullName evidence="4">Secreted protein</fullName>
    </recommendedName>
</protein>
<evidence type="ECO:0008006" key="4">
    <source>
        <dbReference type="Google" id="ProtNLM"/>
    </source>
</evidence>